<sequence length="218" mass="24672">MDDLNMRSMIGNFYSKKLFPHLCEFALSGNFLNRFRQDTLQETKGKVLEIGFGTGLNLAHYPKAVRKIDAVDVNPSMHRLSKKRIEKSAIAVTNHVISGENLPMDDASYDCVACTFTLCSITDVSRALSEVNRVLKRGGKFVFLEHGLSNDSEVQTWQHRLNHLQNKIGDGCHLNRDIDEIVRRASFEITSLKRLHLPVFPRVIGHCYQGIATKHNHG</sequence>
<evidence type="ECO:0000313" key="2">
    <source>
        <dbReference type="EMBL" id="SVA61196.1"/>
    </source>
</evidence>
<dbReference type="PANTHER" id="PTHR45036">
    <property type="entry name" value="METHYLTRANSFERASE LIKE 7B"/>
    <property type="match status" value="1"/>
</dbReference>
<proteinExistence type="predicted"/>
<dbReference type="CDD" id="cd02440">
    <property type="entry name" value="AdoMet_MTases"/>
    <property type="match status" value="1"/>
</dbReference>
<dbReference type="InterPro" id="IPR013216">
    <property type="entry name" value="Methyltransf_11"/>
</dbReference>
<reference evidence="2" key="1">
    <citation type="submission" date="2018-05" db="EMBL/GenBank/DDBJ databases">
        <authorList>
            <person name="Lanie J.A."/>
            <person name="Ng W.-L."/>
            <person name="Kazmierczak K.M."/>
            <person name="Andrzejewski T.M."/>
            <person name="Davidsen T.M."/>
            <person name="Wayne K.J."/>
            <person name="Tettelin H."/>
            <person name="Glass J.I."/>
            <person name="Rusch D."/>
            <person name="Podicherti R."/>
            <person name="Tsui H.-C.T."/>
            <person name="Winkler M.E."/>
        </authorList>
    </citation>
    <scope>NUCLEOTIDE SEQUENCE</scope>
</reference>
<dbReference type="AlphaFoldDB" id="A0A381X8W3"/>
<gene>
    <name evidence="2" type="ORF">METZ01_LOCUS114050</name>
</gene>
<feature type="domain" description="Methyltransferase type 11" evidence="1">
    <location>
        <begin position="48"/>
        <end position="143"/>
    </location>
</feature>
<dbReference type="GO" id="GO:0008757">
    <property type="term" value="F:S-adenosylmethionine-dependent methyltransferase activity"/>
    <property type="evidence" value="ECO:0007669"/>
    <property type="project" value="InterPro"/>
</dbReference>
<dbReference type="Pfam" id="PF08241">
    <property type="entry name" value="Methyltransf_11"/>
    <property type="match status" value="1"/>
</dbReference>
<dbReference type="PANTHER" id="PTHR45036:SF1">
    <property type="entry name" value="METHYLTRANSFERASE LIKE 7A"/>
    <property type="match status" value="1"/>
</dbReference>
<dbReference type="Gene3D" id="3.40.50.150">
    <property type="entry name" value="Vaccinia Virus protein VP39"/>
    <property type="match status" value="1"/>
</dbReference>
<accession>A0A381X8W3</accession>
<dbReference type="SUPFAM" id="SSF53335">
    <property type="entry name" value="S-adenosyl-L-methionine-dependent methyltransferases"/>
    <property type="match status" value="1"/>
</dbReference>
<name>A0A381X8W3_9ZZZZ</name>
<evidence type="ECO:0000259" key="1">
    <source>
        <dbReference type="Pfam" id="PF08241"/>
    </source>
</evidence>
<dbReference type="InterPro" id="IPR029063">
    <property type="entry name" value="SAM-dependent_MTases_sf"/>
</dbReference>
<protein>
    <recommendedName>
        <fullName evidence="1">Methyltransferase type 11 domain-containing protein</fullName>
    </recommendedName>
</protein>
<dbReference type="InterPro" id="IPR052356">
    <property type="entry name" value="Thiol_S-MT"/>
</dbReference>
<organism evidence="2">
    <name type="scientific">marine metagenome</name>
    <dbReference type="NCBI Taxonomy" id="408172"/>
    <lineage>
        <taxon>unclassified sequences</taxon>
        <taxon>metagenomes</taxon>
        <taxon>ecological metagenomes</taxon>
    </lineage>
</organism>
<dbReference type="EMBL" id="UINC01014331">
    <property type="protein sequence ID" value="SVA61196.1"/>
    <property type="molecule type" value="Genomic_DNA"/>
</dbReference>